<accession>B5RPC9</accession>
<feature type="transmembrane region" description="Helical" evidence="9">
    <location>
        <begin position="7"/>
        <end position="28"/>
    </location>
</feature>
<comment type="similarity">
    <text evidence="3">Belongs to the variable small protein (Vsp) family.</text>
</comment>
<keyword evidence="10" id="KW-0614">Plasmid</keyword>
<gene>
    <name evidence="10" type="primary">vsp_1</name>
    <name evidence="10" type="ordered locus">BDU_2048</name>
</gene>
<sequence>MNRMKRIVKGIMVMVVMVVMGCNSGGGIKEGEEGKAKKGDGSVIDLKVIGEKIKSVVEFVEKVKEVETLVKSVDELAKAIGAKIKNAYELDTTNSNHNGSLIAGVFQVILTAETKLKALKQSVETDSLKAKVIVAEQSSKKFLDKLKSENIALGKEDASDVDSKAAFLKSDAAGAKGAKELIELNTAIDELLKSVNGALEIAISELTTSSKAATLIQNK</sequence>
<dbReference type="EMBL" id="CP000990">
    <property type="protein sequence ID" value="ACH94215.1"/>
    <property type="molecule type" value="Genomic_DNA"/>
</dbReference>
<evidence type="ECO:0000256" key="1">
    <source>
        <dbReference type="ARBA" id="ARBA00003932"/>
    </source>
</evidence>
<name>B5RPC9_BORDL</name>
<comment type="subcellular location">
    <subcellularLocation>
        <location evidence="2">Cell outer membrane</location>
        <topology evidence="2">Lipid-anchor</topology>
    </subcellularLocation>
</comment>
<evidence type="ECO:0000256" key="9">
    <source>
        <dbReference type="SAM" id="Phobius"/>
    </source>
</evidence>
<evidence type="ECO:0000256" key="7">
    <source>
        <dbReference type="ARBA" id="ARBA00023237"/>
    </source>
</evidence>
<keyword evidence="7" id="KW-0998">Cell outer membrane</keyword>
<dbReference type="InterPro" id="IPR036437">
    <property type="entry name" value="OspC-like_sf"/>
</dbReference>
<geneLocation type="plasmid" evidence="10 11">
    <name>pl70</name>
</geneLocation>
<protein>
    <submittedName>
        <fullName evidence="10">Vsp protein</fullName>
    </submittedName>
</protein>
<dbReference type="Pfam" id="PF01441">
    <property type="entry name" value="Lipoprotein_6"/>
    <property type="match status" value="1"/>
</dbReference>
<evidence type="ECO:0000313" key="11">
    <source>
        <dbReference type="Proteomes" id="UP000000611"/>
    </source>
</evidence>
<evidence type="ECO:0000256" key="4">
    <source>
        <dbReference type="ARBA" id="ARBA00022729"/>
    </source>
</evidence>
<evidence type="ECO:0000256" key="8">
    <source>
        <dbReference type="ARBA" id="ARBA00023288"/>
    </source>
</evidence>
<keyword evidence="4" id="KW-0732">Signal</keyword>
<proteinExistence type="inferred from homology"/>
<keyword evidence="9" id="KW-0812">Transmembrane</keyword>
<evidence type="ECO:0000256" key="6">
    <source>
        <dbReference type="ARBA" id="ARBA00023139"/>
    </source>
</evidence>
<organism evidence="10 11">
    <name type="scientific">Borrelia duttonii (strain Ly)</name>
    <dbReference type="NCBI Taxonomy" id="412419"/>
    <lineage>
        <taxon>Bacteria</taxon>
        <taxon>Pseudomonadati</taxon>
        <taxon>Spirochaetota</taxon>
        <taxon>Spirochaetia</taxon>
        <taxon>Spirochaetales</taxon>
        <taxon>Borreliaceae</taxon>
        <taxon>Borrelia</taxon>
    </lineage>
</organism>
<dbReference type="SUPFAM" id="SSF63515">
    <property type="entry name" value="Outer surface protein C (OspC)"/>
    <property type="match status" value="1"/>
</dbReference>
<dbReference type="AlphaFoldDB" id="B5RPC9"/>
<keyword evidence="11" id="KW-1185">Reference proteome</keyword>
<keyword evidence="8" id="KW-0449">Lipoprotein</keyword>
<dbReference type="Gene3D" id="1.20.120.240">
    <property type="entry name" value="Lipoprotein, type 6"/>
    <property type="match status" value="1"/>
</dbReference>
<dbReference type="GO" id="GO:0009279">
    <property type="term" value="C:cell outer membrane"/>
    <property type="evidence" value="ECO:0007669"/>
    <property type="project" value="UniProtKB-SubCell"/>
</dbReference>
<dbReference type="KEGG" id="bdu:BDU_2048"/>
<evidence type="ECO:0000313" key="10">
    <source>
        <dbReference type="EMBL" id="ACH94215.1"/>
    </source>
</evidence>
<comment type="function">
    <text evidence="1">The Vlp and Vsp proteins are antigenically distinct proteins, only one vlp or vsp gene is transcriptionally active at any one time. Switching between these genes is a mechanism of host immune response evasion.</text>
</comment>
<evidence type="ECO:0000256" key="5">
    <source>
        <dbReference type="ARBA" id="ARBA00023136"/>
    </source>
</evidence>
<dbReference type="HOGENOM" id="CLU_089887_0_0_12"/>
<keyword evidence="6" id="KW-0564">Palmitate</keyword>
<keyword evidence="9" id="KW-1133">Transmembrane helix</keyword>
<reference evidence="10 11" key="1">
    <citation type="journal article" date="2008" name="PLoS Genet.">
        <title>The genome of Borrelia recurrentis, the agent of deadly louse-borne relapsing fever, is a degraded subset of tick-borne Borrelia duttonii.</title>
        <authorList>
            <person name="Lescot M."/>
            <person name="Audic S."/>
            <person name="Robert C."/>
            <person name="Nguyen T.T."/>
            <person name="Blanc G."/>
            <person name="Cutler S.J."/>
            <person name="Wincker P."/>
            <person name="Couloux A."/>
            <person name="Claverie J.-M."/>
            <person name="Raoult D."/>
            <person name="Drancourt M."/>
        </authorList>
    </citation>
    <scope>NUCLEOTIDE SEQUENCE [LARGE SCALE GENOMIC DNA]</scope>
    <source>
        <strain evidence="10 11">Ly</strain>
    </source>
</reference>
<dbReference type="InterPro" id="IPR001800">
    <property type="entry name" value="Lipoprotein_OspC"/>
</dbReference>
<keyword evidence="5 9" id="KW-0472">Membrane</keyword>
<dbReference type="Proteomes" id="UP000000611">
    <property type="component" value="Plasmid pl70"/>
</dbReference>
<evidence type="ECO:0000256" key="2">
    <source>
        <dbReference type="ARBA" id="ARBA00004459"/>
    </source>
</evidence>
<dbReference type="PROSITE" id="PS51257">
    <property type="entry name" value="PROKAR_LIPOPROTEIN"/>
    <property type="match status" value="1"/>
</dbReference>
<evidence type="ECO:0000256" key="3">
    <source>
        <dbReference type="ARBA" id="ARBA00008719"/>
    </source>
</evidence>